<evidence type="ECO:0000313" key="4">
    <source>
        <dbReference type="Proteomes" id="UP000266178"/>
    </source>
</evidence>
<keyword evidence="1" id="KW-0472">Membrane</keyword>
<feature type="transmembrane region" description="Helical" evidence="1">
    <location>
        <begin position="155"/>
        <end position="177"/>
    </location>
</feature>
<dbReference type="Pfam" id="PF16401">
    <property type="entry name" value="DUF5009"/>
    <property type="match status" value="1"/>
</dbReference>
<feature type="transmembrane region" description="Helical" evidence="1">
    <location>
        <begin position="197"/>
        <end position="220"/>
    </location>
</feature>
<feature type="transmembrane region" description="Helical" evidence="1">
    <location>
        <begin position="240"/>
        <end position="261"/>
    </location>
</feature>
<reference evidence="3 4" key="1">
    <citation type="submission" date="2018-08" db="EMBL/GenBank/DDBJ databases">
        <title>Meiothermus granaticius genome AF-68 sequencing project.</title>
        <authorList>
            <person name="Da Costa M.S."/>
            <person name="Albuquerque L."/>
            <person name="Raposo P."/>
            <person name="Froufe H.J.C."/>
            <person name="Barroso C.S."/>
            <person name="Egas C."/>
        </authorList>
    </citation>
    <scope>NUCLEOTIDE SEQUENCE [LARGE SCALE GENOMIC DNA]</scope>
    <source>
        <strain evidence="3 4">AF-68</strain>
    </source>
</reference>
<evidence type="ECO:0000256" key="1">
    <source>
        <dbReference type="SAM" id="Phobius"/>
    </source>
</evidence>
<protein>
    <recommendedName>
        <fullName evidence="2">DUF5009 domain-containing protein</fullName>
    </recommendedName>
</protein>
<dbReference type="RefSeq" id="WP_119357475.1">
    <property type="nucleotide sequence ID" value="NZ_BJXM01000004.1"/>
</dbReference>
<evidence type="ECO:0000259" key="2">
    <source>
        <dbReference type="Pfam" id="PF16401"/>
    </source>
</evidence>
<dbReference type="Proteomes" id="UP000266178">
    <property type="component" value="Unassembled WGS sequence"/>
</dbReference>
<proteinExistence type="predicted"/>
<name>A0A399FB46_9DEIN</name>
<evidence type="ECO:0000313" key="3">
    <source>
        <dbReference type="EMBL" id="RIH92122.1"/>
    </source>
</evidence>
<dbReference type="InterPro" id="IPR032176">
    <property type="entry name" value="DUF5009"/>
</dbReference>
<feature type="transmembrane region" description="Helical" evidence="1">
    <location>
        <begin position="273"/>
        <end position="292"/>
    </location>
</feature>
<accession>A0A399FB46</accession>
<feature type="transmembrane region" description="Helical" evidence="1">
    <location>
        <begin position="121"/>
        <end position="143"/>
    </location>
</feature>
<keyword evidence="1" id="KW-1133">Transmembrane helix</keyword>
<sequence length="381" mass="41360">MVVPTALPKPTAVPKASQRLLALDGLRGLTVLLMLLVNNVALDAATPDTLTHAPFGGVNLADLVFPWFLFCMGAAIPYAHASFLKSGQSVWAYVQKALGRSLALFAIGLFLTSALAHAPVFALGVLQLIALAYLVAALIYVALPRTLPLLGVAGLLLVGYWAALRFVPIPGAGPGIFEEDRNLLLYLNQTYLEPIGLRGLLSVIPTAALALLGAVVSRILRSGGRGDPKTTDPAARPRPISLELLAFGIGMTLIGWLWSFSLPFSKTFWTSPYILFSAGLGTLLIAVFYLLFDLKGWRWLAFPLAVPGSNALLAYVAPILFKIWVLQGWSLGGQNLQKLWLNALVSLSGPITGGWLYTLSYIAVWWLVLLWLYRRRVFLRV</sequence>
<dbReference type="PANTHER" id="PTHR31061:SF24">
    <property type="entry name" value="LD22376P"/>
    <property type="match status" value="1"/>
</dbReference>
<comment type="caution">
    <text evidence="3">The sequence shown here is derived from an EMBL/GenBank/DDBJ whole genome shotgun (WGS) entry which is preliminary data.</text>
</comment>
<keyword evidence="1" id="KW-0812">Transmembrane</keyword>
<feature type="transmembrane region" description="Helical" evidence="1">
    <location>
        <begin position="97"/>
        <end position="115"/>
    </location>
</feature>
<dbReference type="PANTHER" id="PTHR31061">
    <property type="entry name" value="LD22376P"/>
    <property type="match status" value="1"/>
</dbReference>
<dbReference type="AlphaFoldDB" id="A0A399FB46"/>
<dbReference type="OrthoDB" id="9788724at2"/>
<feature type="domain" description="DUF5009" evidence="2">
    <location>
        <begin position="22"/>
        <end position="116"/>
    </location>
</feature>
<keyword evidence="4" id="KW-1185">Reference proteome</keyword>
<feature type="transmembrane region" description="Helical" evidence="1">
    <location>
        <begin position="354"/>
        <end position="373"/>
    </location>
</feature>
<organism evidence="3 4">
    <name type="scientific">Meiothermus granaticius NBRC 107808</name>
    <dbReference type="NCBI Taxonomy" id="1227551"/>
    <lineage>
        <taxon>Bacteria</taxon>
        <taxon>Thermotogati</taxon>
        <taxon>Deinococcota</taxon>
        <taxon>Deinococci</taxon>
        <taxon>Thermales</taxon>
        <taxon>Thermaceae</taxon>
        <taxon>Meiothermus</taxon>
    </lineage>
</organism>
<feature type="transmembrane region" description="Helical" evidence="1">
    <location>
        <begin position="65"/>
        <end position="85"/>
    </location>
</feature>
<feature type="transmembrane region" description="Helical" evidence="1">
    <location>
        <begin position="299"/>
        <end position="321"/>
    </location>
</feature>
<dbReference type="EMBL" id="QWLB01000025">
    <property type="protein sequence ID" value="RIH92122.1"/>
    <property type="molecule type" value="Genomic_DNA"/>
</dbReference>
<gene>
    <name evidence="3" type="ORF">Mgrana_01999</name>
</gene>
<feature type="transmembrane region" description="Helical" evidence="1">
    <location>
        <begin position="25"/>
        <end position="45"/>
    </location>
</feature>